<comment type="caution">
    <text evidence="1">The sequence shown here is derived from an EMBL/GenBank/DDBJ whole genome shotgun (WGS) entry which is preliminary data.</text>
</comment>
<dbReference type="AlphaFoldDB" id="A0A423LM07"/>
<dbReference type="PROSITE" id="PS51257">
    <property type="entry name" value="PROKAR_LIPOPROTEIN"/>
    <property type="match status" value="1"/>
</dbReference>
<name>A0A423LM07_PSEFL</name>
<proteinExistence type="predicted"/>
<gene>
    <name evidence="1" type="ORF">BK671_07945</name>
</gene>
<dbReference type="Proteomes" id="UP000285757">
    <property type="component" value="Unassembled WGS sequence"/>
</dbReference>
<protein>
    <submittedName>
        <fullName evidence="1">Uncharacterized protein</fullName>
    </submittedName>
</protein>
<dbReference type="RefSeq" id="WP_123531409.1">
    <property type="nucleotide sequence ID" value="NZ_MOBU01000006.1"/>
</dbReference>
<evidence type="ECO:0000313" key="2">
    <source>
        <dbReference type="Proteomes" id="UP000285757"/>
    </source>
</evidence>
<sequence>MEFYRNVRKNFALGVLLLPISLSGCVSQHDFTGVSVAERSQQIGQSRQLSTLDGRLLNVVPYYEKDGHIATSGYIADMLGLEGKRIGSLSCYSQAPDDLALRYSAPAVGIWGLPDYTGYRHDIVNSLHSLHGGNAQAVAIRRKKLEALVHQSFTSGQPDWQTGFLIHALGDSYAHVYSKHGQLHAYGEFVGHAFENTRWGERPDSIFVNGHAEIYLSYVSALFRALSPAGSAGQERSDLLEAFNLRILTQAARGARADKTAIFAMPSRPDSYVDVEHSDANCKAAYNELNDKDVRVFLRALTATLDSQDG</sequence>
<organism evidence="1 2">
    <name type="scientific">Pseudomonas fluorescens</name>
    <dbReference type="NCBI Taxonomy" id="294"/>
    <lineage>
        <taxon>Bacteria</taxon>
        <taxon>Pseudomonadati</taxon>
        <taxon>Pseudomonadota</taxon>
        <taxon>Gammaproteobacteria</taxon>
        <taxon>Pseudomonadales</taxon>
        <taxon>Pseudomonadaceae</taxon>
        <taxon>Pseudomonas</taxon>
    </lineage>
</organism>
<accession>A0A423LM07</accession>
<reference evidence="1 2" key="1">
    <citation type="submission" date="2016-10" db="EMBL/GenBank/DDBJ databases">
        <title>Comparative genome analysis of multiple Pseudomonas spp. focuses on biocontrol and plant growth promoting traits.</title>
        <authorList>
            <person name="Tao X.-Y."/>
            <person name="Taylor C.G."/>
        </authorList>
    </citation>
    <scope>NUCLEOTIDE SEQUENCE [LARGE SCALE GENOMIC DNA]</scope>
    <source>
        <strain evidence="1 2">24D3</strain>
    </source>
</reference>
<evidence type="ECO:0000313" key="1">
    <source>
        <dbReference type="EMBL" id="RON69359.1"/>
    </source>
</evidence>
<dbReference type="EMBL" id="MOBU01000006">
    <property type="protein sequence ID" value="RON69359.1"/>
    <property type="molecule type" value="Genomic_DNA"/>
</dbReference>